<organism evidence="3 4">
    <name type="scientific">Amphimedon queenslandica</name>
    <name type="common">Sponge</name>
    <dbReference type="NCBI Taxonomy" id="400682"/>
    <lineage>
        <taxon>Eukaryota</taxon>
        <taxon>Metazoa</taxon>
        <taxon>Porifera</taxon>
        <taxon>Demospongiae</taxon>
        <taxon>Heteroscleromorpha</taxon>
        <taxon>Haplosclerida</taxon>
        <taxon>Niphatidae</taxon>
        <taxon>Amphimedon</taxon>
    </lineage>
</organism>
<sequence>MKSKSVLFYILISLCFLKCELAVITLPLEPATAHIDTEAIFTCEGTGDILNWLVESVSLTDSIKQQREVTVTTTNIGNTDFSSVLTVKAIPINDGLGIGCEVISYNLSNPFNPFNRVVSGSALTIRGISSVENLNINFTSNASLITWSPPLYFSNDIPHGSPVSYQVLVTDDERDIILDQTTPNTNITVPNVSECDTFNVSVTAILDQYTSIDDANKTNGSFSIAEYDAQPLIPSISFELGCPPSRSLVSLMDGNTEVTDIINETDHIIRFKLSPFRRYELTAVVENLRGKTRATYNTSICKIIIIMNY</sequence>
<dbReference type="SUPFAM" id="SSF49265">
    <property type="entry name" value="Fibronectin type III"/>
    <property type="match status" value="1"/>
</dbReference>
<dbReference type="EnsemblMetazoa" id="XM_020001457.1">
    <property type="protein sequence ID" value="XP_019857016.1"/>
    <property type="gene ID" value="LOC109585391"/>
</dbReference>
<feature type="chain" id="PRO_5042897740" description="Fibronectin type-III domain-containing protein" evidence="1">
    <location>
        <begin position="23"/>
        <end position="309"/>
    </location>
</feature>
<dbReference type="Gene3D" id="2.60.40.10">
    <property type="entry name" value="Immunoglobulins"/>
    <property type="match status" value="1"/>
</dbReference>
<protein>
    <recommendedName>
        <fullName evidence="2">Fibronectin type-III domain-containing protein</fullName>
    </recommendedName>
</protein>
<evidence type="ECO:0000259" key="2">
    <source>
        <dbReference type="PROSITE" id="PS50853"/>
    </source>
</evidence>
<evidence type="ECO:0000313" key="3">
    <source>
        <dbReference type="EnsemblMetazoa" id="XP_019857016.1"/>
    </source>
</evidence>
<evidence type="ECO:0000256" key="1">
    <source>
        <dbReference type="SAM" id="SignalP"/>
    </source>
</evidence>
<keyword evidence="4" id="KW-1185">Reference proteome</keyword>
<dbReference type="InterPro" id="IPR013783">
    <property type="entry name" value="Ig-like_fold"/>
</dbReference>
<dbReference type="InterPro" id="IPR003961">
    <property type="entry name" value="FN3_dom"/>
</dbReference>
<proteinExistence type="predicted"/>
<dbReference type="GeneID" id="109585391"/>
<dbReference type="KEGG" id="aqu:109585391"/>
<reference evidence="4" key="1">
    <citation type="journal article" date="2010" name="Nature">
        <title>The Amphimedon queenslandica genome and the evolution of animal complexity.</title>
        <authorList>
            <person name="Srivastava M."/>
            <person name="Simakov O."/>
            <person name="Chapman J."/>
            <person name="Fahey B."/>
            <person name="Gauthier M.E."/>
            <person name="Mitros T."/>
            <person name="Richards G.S."/>
            <person name="Conaco C."/>
            <person name="Dacre M."/>
            <person name="Hellsten U."/>
            <person name="Larroux C."/>
            <person name="Putnam N.H."/>
            <person name="Stanke M."/>
            <person name="Adamska M."/>
            <person name="Darling A."/>
            <person name="Degnan S.M."/>
            <person name="Oakley T.H."/>
            <person name="Plachetzki D.C."/>
            <person name="Zhai Y."/>
            <person name="Adamski M."/>
            <person name="Calcino A."/>
            <person name="Cummins S.F."/>
            <person name="Goodstein D.M."/>
            <person name="Harris C."/>
            <person name="Jackson D.J."/>
            <person name="Leys S.P."/>
            <person name="Shu S."/>
            <person name="Woodcroft B.J."/>
            <person name="Vervoort M."/>
            <person name="Kosik K.S."/>
            <person name="Manning G."/>
            <person name="Degnan B.M."/>
            <person name="Rokhsar D.S."/>
        </authorList>
    </citation>
    <scope>NUCLEOTIDE SEQUENCE [LARGE SCALE GENOMIC DNA]</scope>
</reference>
<reference evidence="3" key="2">
    <citation type="submission" date="2024-06" db="UniProtKB">
        <authorList>
            <consortium name="EnsemblMetazoa"/>
        </authorList>
    </citation>
    <scope>IDENTIFICATION</scope>
</reference>
<name>A0AAN0JJQ2_AMPQE</name>
<accession>A0AAN0JJQ2</accession>
<dbReference type="InterPro" id="IPR036116">
    <property type="entry name" value="FN3_sf"/>
</dbReference>
<dbReference type="PROSITE" id="PS50853">
    <property type="entry name" value="FN3"/>
    <property type="match status" value="1"/>
</dbReference>
<feature type="domain" description="Fibronectin type-III" evidence="2">
    <location>
        <begin position="127"/>
        <end position="227"/>
    </location>
</feature>
<keyword evidence="1" id="KW-0732">Signal</keyword>
<dbReference type="Proteomes" id="UP000007879">
    <property type="component" value="Unassembled WGS sequence"/>
</dbReference>
<feature type="signal peptide" evidence="1">
    <location>
        <begin position="1"/>
        <end position="22"/>
    </location>
</feature>
<evidence type="ECO:0000313" key="4">
    <source>
        <dbReference type="Proteomes" id="UP000007879"/>
    </source>
</evidence>
<dbReference type="AlphaFoldDB" id="A0AAN0JJQ2"/>
<dbReference type="RefSeq" id="XP_019857016.1">
    <property type="nucleotide sequence ID" value="XM_020001457.1"/>
</dbReference>